<dbReference type="PANTHER" id="PTHR33568:SF3">
    <property type="entry name" value="DNA-DIRECTED DNA POLYMERASE"/>
    <property type="match status" value="1"/>
</dbReference>
<dbReference type="GO" id="GO:0006260">
    <property type="term" value="P:DNA replication"/>
    <property type="evidence" value="ECO:0007669"/>
    <property type="project" value="UniProtKB-KW"/>
</dbReference>
<name>A0AAV6V6F4_9ARAC</name>
<evidence type="ECO:0000313" key="10">
    <source>
        <dbReference type="EMBL" id="KAG8192310.1"/>
    </source>
</evidence>
<evidence type="ECO:0000256" key="8">
    <source>
        <dbReference type="ARBA" id="ARBA00049244"/>
    </source>
</evidence>
<evidence type="ECO:0000256" key="3">
    <source>
        <dbReference type="ARBA" id="ARBA00022679"/>
    </source>
</evidence>
<dbReference type="Proteomes" id="UP000827092">
    <property type="component" value="Unassembled WGS sequence"/>
</dbReference>
<reference evidence="10 11" key="1">
    <citation type="journal article" date="2022" name="Nat. Ecol. Evol.">
        <title>A masculinizing supergene underlies an exaggerated male reproductive morph in a spider.</title>
        <authorList>
            <person name="Hendrickx F."/>
            <person name="De Corte Z."/>
            <person name="Sonet G."/>
            <person name="Van Belleghem S.M."/>
            <person name="Kostlbacher S."/>
            <person name="Vangestel C."/>
        </authorList>
    </citation>
    <scope>NUCLEOTIDE SEQUENCE [LARGE SCALE GENOMIC DNA]</scope>
    <source>
        <strain evidence="10">W744_W776</strain>
    </source>
</reference>
<organism evidence="10 11">
    <name type="scientific">Oedothorax gibbosus</name>
    <dbReference type="NCBI Taxonomy" id="931172"/>
    <lineage>
        <taxon>Eukaryota</taxon>
        <taxon>Metazoa</taxon>
        <taxon>Ecdysozoa</taxon>
        <taxon>Arthropoda</taxon>
        <taxon>Chelicerata</taxon>
        <taxon>Arachnida</taxon>
        <taxon>Araneae</taxon>
        <taxon>Araneomorphae</taxon>
        <taxon>Entelegynae</taxon>
        <taxon>Araneoidea</taxon>
        <taxon>Linyphiidae</taxon>
        <taxon>Erigoninae</taxon>
        <taxon>Oedothorax</taxon>
    </lineage>
</organism>
<evidence type="ECO:0000256" key="2">
    <source>
        <dbReference type="ARBA" id="ARBA00012417"/>
    </source>
</evidence>
<protein>
    <recommendedName>
        <fullName evidence="2">DNA-directed DNA polymerase</fullName>
        <ecNumber evidence="2">2.7.7.7</ecNumber>
    </recommendedName>
</protein>
<keyword evidence="4" id="KW-0548">Nucleotidyltransferase</keyword>
<dbReference type="Gene3D" id="3.90.1600.10">
    <property type="entry name" value="Palm domain of DNA polymerase"/>
    <property type="match status" value="1"/>
</dbReference>
<dbReference type="GO" id="GO:0003887">
    <property type="term" value="F:DNA-directed DNA polymerase activity"/>
    <property type="evidence" value="ECO:0007669"/>
    <property type="project" value="UniProtKB-KW"/>
</dbReference>
<keyword evidence="11" id="KW-1185">Reference proteome</keyword>
<dbReference type="Gene3D" id="3.40.960.10">
    <property type="entry name" value="VSR Endonuclease"/>
    <property type="match status" value="1"/>
</dbReference>
<gene>
    <name evidence="10" type="ORF">JTE90_002131</name>
</gene>
<comment type="catalytic activity">
    <reaction evidence="8">
        <text>DNA(n) + a 2'-deoxyribonucleoside 5'-triphosphate = DNA(n+1) + diphosphate</text>
        <dbReference type="Rhea" id="RHEA:22508"/>
        <dbReference type="Rhea" id="RHEA-COMP:17339"/>
        <dbReference type="Rhea" id="RHEA-COMP:17340"/>
        <dbReference type="ChEBI" id="CHEBI:33019"/>
        <dbReference type="ChEBI" id="CHEBI:61560"/>
        <dbReference type="ChEBI" id="CHEBI:173112"/>
        <dbReference type="EC" id="2.7.7.7"/>
    </reaction>
</comment>
<feature type="domain" description="DNA-directed DNA polymerase family B mitochondria/virus" evidence="9">
    <location>
        <begin position="665"/>
        <end position="828"/>
    </location>
</feature>
<dbReference type="EC" id="2.7.7.7" evidence="2"/>
<evidence type="ECO:0000313" key="11">
    <source>
        <dbReference type="Proteomes" id="UP000827092"/>
    </source>
</evidence>
<dbReference type="InterPro" id="IPR004868">
    <property type="entry name" value="DNA-dir_DNA_pol_B_mt/vir"/>
</dbReference>
<accession>A0AAV6V6F4</accession>
<sequence>MNVEVLLNCITRVLQSKDTITLDEGFFINIVKIRRPVGSGRNRKVVNADVDRLTKGSVITIREDAVGLCCAMAILLGKAIHEQDLDLPTLKKKTCDVLMRKAMKLHADTEVSEGPCGFEEIGNFERFLDVQVIVISSKELQKVSYKGSERPRKVYLWLHKEHYDLITSPKGFYGSNFYCEDCNAPFQRLLGHMCDALCYVCRSSKCPKMSPVICKDCDCLCQSEACYAKHKTSGICDKVYQCRKCCKRIERKECPKEKHRCDEIKCRGCKQYVKGDHLCFIEKKEPKKPNNHLLFFDLETDQSSGEHKVNFAVAQYADGSQKVFEGETALHDLCHFFFKSGHKGFTCIAHNLKGFDGQFILSWLLENGYQPKVIPQGSKLMCIVVTALQMRFVDSFNFLPMALSKLPKTFGKQEIAKGYFPHLFNIDANQDYVGVLPAPEFYSPDTMSASERDKFYKWYEDRKSLPFNFKEEMLLYCSSDVTILRECCLDFQREFIATAGIDPFQYVTIASACMASYRAHHIPQTKIAMMPLHGYINNTNSSADSIRWLDSVASDKRIVIRHANNGTGEVKIGGVSVDGFCEATRTIYQYHGCFYHGCQLCYNPDVVNPVSGFSMRSLAQKTSETTSKLRELGYTVIEKWEHDFLKEKKSNGELLKFLETHEVEDRLNPRDAFFGGRTNAVCLKYEGNAKYIDFTSLYPWCNKYARYPVGHPEVITKDFEDLDSYFGIIKCRVLPPRGLYHPVLPFRCDGKLMFPLCRSCCISGQEICNHNDEKRSITGTWVTEEVKVAIKKGYKIMKVYEVYNFKETSNTLFQSYIDLFLKIKQESSGWPSSCITDEDKQAYVVDYLRHEGIQLDPAKIAPNPGRRTVAKLALNSFWGRWGMNLDKLQLEFVNSLEKFNTILTDATKCVEDAYFPTEEICALHWRHAKGFQGQDKHTNVFIAAFTTCHARLKLYAAIDKLDQDVLYFDTDSIIYRSTGSNDPPLGNYLGEFTDELDGETIVKFASGGPKNYGYITNKDTTICKVRGFTLNYRNSLIINFDVMSRLIADLDQSTTVDINNPAKICRDSKRIRVFNREEVKKYRMVYTKRVIREDYSTIPYGY</sequence>
<evidence type="ECO:0000256" key="4">
    <source>
        <dbReference type="ARBA" id="ARBA00022695"/>
    </source>
</evidence>
<dbReference type="InterPro" id="IPR023211">
    <property type="entry name" value="DNA_pol_palm_dom_sf"/>
</dbReference>
<dbReference type="InterPro" id="IPR043502">
    <property type="entry name" value="DNA/RNA_pol_sf"/>
</dbReference>
<evidence type="ECO:0000256" key="5">
    <source>
        <dbReference type="ARBA" id="ARBA00022705"/>
    </source>
</evidence>
<dbReference type="InterPro" id="IPR036397">
    <property type="entry name" value="RNaseH_sf"/>
</dbReference>
<evidence type="ECO:0000256" key="6">
    <source>
        <dbReference type="ARBA" id="ARBA00022932"/>
    </source>
</evidence>
<dbReference type="Pfam" id="PF03175">
    <property type="entry name" value="DNA_pol_B_2"/>
    <property type="match status" value="2"/>
</dbReference>
<keyword evidence="5" id="KW-0235">DNA replication</keyword>
<comment type="caution">
    <text evidence="10">The sequence shown here is derived from an EMBL/GenBank/DDBJ whole genome shotgun (WGS) entry which is preliminary data.</text>
</comment>
<dbReference type="GO" id="GO:0042575">
    <property type="term" value="C:DNA polymerase complex"/>
    <property type="evidence" value="ECO:0007669"/>
    <property type="project" value="UniProtKB-ARBA"/>
</dbReference>
<keyword evidence="6" id="KW-0239">DNA-directed DNA polymerase</keyword>
<dbReference type="SUPFAM" id="SSF53098">
    <property type="entry name" value="Ribonuclease H-like"/>
    <property type="match status" value="1"/>
</dbReference>
<dbReference type="GO" id="GO:0000166">
    <property type="term" value="F:nucleotide binding"/>
    <property type="evidence" value="ECO:0007669"/>
    <property type="project" value="InterPro"/>
</dbReference>
<evidence type="ECO:0000259" key="9">
    <source>
        <dbReference type="Pfam" id="PF03175"/>
    </source>
</evidence>
<dbReference type="GO" id="GO:0003677">
    <property type="term" value="F:DNA binding"/>
    <property type="evidence" value="ECO:0007669"/>
    <property type="project" value="UniProtKB-KW"/>
</dbReference>
<comment type="similarity">
    <text evidence="1">Belongs to the DNA polymerase type-B family.</text>
</comment>
<evidence type="ECO:0000256" key="7">
    <source>
        <dbReference type="ARBA" id="ARBA00023125"/>
    </source>
</evidence>
<dbReference type="SUPFAM" id="SSF56672">
    <property type="entry name" value="DNA/RNA polymerases"/>
    <property type="match status" value="1"/>
</dbReference>
<dbReference type="AlphaFoldDB" id="A0AAV6V6F4"/>
<keyword evidence="3" id="KW-0808">Transferase</keyword>
<feature type="domain" description="DNA-directed DNA polymerase family B mitochondria/virus" evidence="9">
    <location>
        <begin position="344"/>
        <end position="531"/>
    </location>
</feature>
<keyword evidence="7" id="KW-0238">DNA-binding</keyword>
<dbReference type="PANTHER" id="PTHR33568">
    <property type="entry name" value="DNA POLYMERASE"/>
    <property type="match status" value="1"/>
</dbReference>
<dbReference type="InterPro" id="IPR012337">
    <property type="entry name" value="RNaseH-like_sf"/>
</dbReference>
<dbReference type="Gene3D" id="3.30.420.10">
    <property type="entry name" value="Ribonuclease H-like superfamily/Ribonuclease H"/>
    <property type="match status" value="1"/>
</dbReference>
<evidence type="ECO:0000256" key="1">
    <source>
        <dbReference type="ARBA" id="ARBA00005755"/>
    </source>
</evidence>
<proteinExistence type="inferred from homology"/>
<dbReference type="EMBL" id="JAFNEN010000141">
    <property type="protein sequence ID" value="KAG8192310.1"/>
    <property type="molecule type" value="Genomic_DNA"/>
</dbReference>